<feature type="compositionally biased region" description="Polar residues" evidence="4">
    <location>
        <begin position="1640"/>
        <end position="1656"/>
    </location>
</feature>
<feature type="region of interest" description="Disordered" evidence="4">
    <location>
        <begin position="1486"/>
        <end position="1507"/>
    </location>
</feature>
<feature type="region of interest" description="Disordered" evidence="4">
    <location>
        <begin position="958"/>
        <end position="983"/>
    </location>
</feature>
<dbReference type="SUPFAM" id="SSF52047">
    <property type="entry name" value="RNI-like"/>
    <property type="match status" value="1"/>
</dbReference>
<dbReference type="GeneID" id="113509037"/>
<reference evidence="6" key="1">
    <citation type="submission" date="2025-08" db="UniProtKB">
        <authorList>
            <consortium name="RefSeq"/>
        </authorList>
    </citation>
    <scope>IDENTIFICATION</scope>
</reference>
<dbReference type="InterPro" id="IPR001611">
    <property type="entry name" value="Leu-rich_rpt"/>
</dbReference>
<feature type="compositionally biased region" description="Basic and acidic residues" evidence="4">
    <location>
        <begin position="1573"/>
        <end position="1585"/>
    </location>
</feature>
<dbReference type="Proteomes" id="UP000322000">
    <property type="component" value="Chromosome 3"/>
</dbReference>
<dbReference type="OrthoDB" id="10034042at2759"/>
<name>A0A7E5X4E8_TRINI</name>
<feature type="region of interest" description="Disordered" evidence="4">
    <location>
        <begin position="1381"/>
        <end position="1411"/>
    </location>
</feature>
<evidence type="ECO:0000256" key="4">
    <source>
        <dbReference type="SAM" id="MobiDB-lite"/>
    </source>
</evidence>
<proteinExistence type="inferred from homology"/>
<evidence type="ECO:0000313" key="6">
    <source>
        <dbReference type="RefSeq" id="XP_026748093.1"/>
    </source>
</evidence>
<evidence type="ECO:0000256" key="1">
    <source>
        <dbReference type="ARBA" id="ARBA00022614"/>
    </source>
</evidence>
<evidence type="ECO:0000256" key="3">
    <source>
        <dbReference type="ARBA" id="ARBA00038315"/>
    </source>
</evidence>
<dbReference type="SMART" id="SM00368">
    <property type="entry name" value="LRR_RI"/>
    <property type="match status" value="5"/>
</dbReference>
<dbReference type="PANTHER" id="PTHR24112:SF9">
    <property type="entry name" value="PROTEIN PHOSPHATASE 1 REGULATORY SUBUNIT 37"/>
    <property type="match status" value="1"/>
</dbReference>
<feature type="region of interest" description="Disordered" evidence="4">
    <location>
        <begin position="505"/>
        <end position="572"/>
    </location>
</feature>
<dbReference type="InterPro" id="IPR051279">
    <property type="entry name" value="PP1-Reg/Actin-Interact_Protein"/>
</dbReference>
<feature type="region of interest" description="Disordered" evidence="4">
    <location>
        <begin position="1546"/>
        <end position="1585"/>
    </location>
</feature>
<dbReference type="InterPro" id="IPR032675">
    <property type="entry name" value="LRR_dom_sf"/>
</dbReference>
<dbReference type="RefSeq" id="XP_026748093.1">
    <property type="nucleotide sequence ID" value="XM_026892292.1"/>
</dbReference>
<keyword evidence="1" id="KW-0433">Leucine-rich repeat</keyword>
<organism evidence="5 6">
    <name type="scientific">Trichoplusia ni</name>
    <name type="common">Cabbage looper</name>
    <dbReference type="NCBI Taxonomy" id="7111"/>
    <lineage>
        <taxon>Eukaryota</taxon>
        <taxon>Metazoa</taxon>
        <taxon>Ecdysozoa</taxon>
        <taxon>Arthropoda</taxon>
        <taxon>Hexapoda</taxon>
        <taxon>Insecta</taxon>
        <taxon>Pterygota</taxon>
        <taxon>Neoptera</taxon>
        <taxon>Endopterygota</taxon>
        <taxon>Lepidoptera</taxon>
        <taxon>Glossata</taxon>
        <taxon>Ditrysia</taxon>
        <taxon>Noctuoidea</taxon>
        <taxon>Noctuidae</taxon>
        <taxon>Plusiinae</taxon>
        <taxon>Trichoplusia</taxon>
    </lineage>
</organism>
<feature type="compositionally biased region" description="Basic and acidic residues" evidence="4">
    <location>
        <begin position="1488"/>
        <end position="1504"/>
    </location>
</feature>
<keyword evidence="5" id="KW-1185">Reference proteome</keyword>
<sequence>MSTDPDKATGYPNANVKSVTTEFSEIGDKTCGDEVEEKKNVRTVRFPDEDQIVTQYFEPANPWQDVPTTTRSQLAAEYLESCRRHDTPCLDGVLEQIRELPESSIGGATRAPRLTLAECSLSGTAPADALESIMRRVQFRRLELEHAGVDDEGAEAIFDMVEYYESATVLCISGPRMFGIRGWQAASRMIKKSAELSELEVRDAPLEASHAPVLARSLRAHTCRLRALCLQRVALAGEPLLCLVIALKSNSSIRELRLGDNRLSVTDAAQLASLLRYNSRIQLLDLSNNQIQDAGVAALAEALSEQAALSPPSSDSRCLVGNNDSRGLAFLVLWNNQLTRNCAPYLSKALRSSQSLCVLNIGRNAVGSETVRAVPRGAPLVSLGLQAARLGPDAAPALADLVRAHGRLQRLDLRENRLGAAGLQAILTALKENNTLTQIDLDEPPDSSSLLAEDNEAALVRRVTREIRALCRRNEPTKPEDDTTHPVHRKISLTCHTACLLRQGMGGGEEERRGGRLRSPAPSPAPSPAGSPVPAPHPHSRFMVTRVTPERDSSTDSSSSTSSTPTRPYCPPSRFRVVQVLEPPQIQVHPASSQPRKSPSRFSVTRNYDSVYNPTPSPPPPSPAPSIQALDPTTLNDQVFTRNDNDTPVKNDTLVHSEVSTQNDNKLTQFSDSFQDKSVVIQSKNDTLVHSDVSLHDKDEVMVTQRHDVSTQFSDVTIQSGDKNVTSQCKNDVLVHSDLEIKDIEKTVVLANESLDKKVVAQSSKSLTDIVKSEPLSKVELTQSEAKIDTKNEGVVKNEGACQNLDKVKIETIKTEGSTQNVVKHEDASKDKVKNEPKLIEGASKNEIVVKNETSPVRKVVTTQVRSEAMRQAKLEMLNQSVEPAPKKDTTPFFSSDPMVKNPIKIEDKKTAAAIKIEATQSLVTDIKSEPADQVRNENIKEILPELKKEVSLQKIEPSLTESNKNEPKVESNQVKPTEQTPMLTVKVESNQESQTKSIESTVKIETTSQVKNDESNKVITDQVKIESKIELTKSKTELTSQIKPLVIDPVQIKTLVSPTIKAPKPEIHTIIETESEIDETESISKIDLASTNKSVALCESKTESNKFESKESVSNEAGWDLTKKSESAIITEKNLDVTDSISNLSAQSSSTQKDVTKTQETKSEIDKIVIDSIKNPTLVKSDLKYSDVLKSDKKNIIDKAKVVRDQIIDNLDDNLDIDKMKSIDKSRDRDSFQNVPAEVILKKNKSESSLDSPDLEVSRLMQKRTEDKNVFDSNSSLEISGSSMESLNEQNKSVQELDRRKSVILSNESSVESTSDVTPVNSGNFLNLSLSSNESVSPLFGKTKLIHDSLSSLEASVSSLDSGKIDKIMVTSADSGIEYSLQHPSENRDDNSSNEGTLTNNSSLKESMRKPEVLLESISSPKRTSSLLDVPALKSKGLDRMRKISWVAPSSSFHVPRAEEKEAKPSHLEKLLSLFQHPASIFSRSLTSDDEKKTSSTPPRKDSSLTSSFWSWGSTIERERDDSEATDSTLSERVQVSFVDESFSKKLDSKTPSTDTDNTLSEFQSFPQESEMGERETERERERETVTITTEDIIVQNLDVSVINNANRNEIGRENRDEREKEIELVRPRSFAAVLKASGSENSLDKQSSPDNGQSVEKLPSKVIRGIKENISPENTLTSSMSNTKALAVELERQVKNPDPVKIEPRIEDKIQTELLAPIATIEETCDVFPLQLAFIDEVNTEKDLEQNTEKSKEIDLGKDALSYLVYDVSEFRPEKPVPQSSLAQELRDAEIKEILDLSPELVVDELQDNVFAPKEIIKRTSPIIPERAKIIKSNSLEDLSITEEKVSPKTKTIAFKVPESTTPRDIPERRAKLRTRSGSSPKSLPESLNKPCPLTKMESILSKKKKKVSSLGKMARDSLLALNMSEEEIAEFRRSYKLTSVESLKSLESVSEDANSQSGNSIDSRCRACLRTSQESLMSLDSISEDCRCAEDCERPGKSAR</sequence>
<feature type="region of interest" description="Disordered" evidence="4">
    <location>
        <begin position="585"/>
        <end position="630"/>
    </location>
</feature>
<evidence type="ECO:0000256" key="2">
    <source>
        <dbReference type="ARBA" id="ARBA00022737"/>
    </source>
</evidence>
<keyword evidence="2" id="KW-0677">Repeat</keyword>
<evidence type="ECO:0000313" key="5">
    <source>
        <dbReference type="Proteomes" id="UP000322000"/>
    </source>
</evidence>
<feature type="compositionally biased region" description="Polar residues" evidence="4">
    <location>
        <begin position="971"/>
        <end position="983"/>
    </location>
</feature>
<dbReference type="KEGG" id="tnl:113509037"/>
<feature type="region of interest" description="Disordered" evidence="4">
    <location>
        <begin position="1272"/>
        <end position="1296"/>
    </location>
</feature>
<gene>
    <name evidence="6" type="primary">LOC113509037</name>
</gene>
<dbReference type="PANTHER" id="PTHR24112">
    <property type="entry name" value="LEUCINE-RICH REPEAT, ISOFORM F-RELATED"/>
    <property type="match status" value="1"/>
</dbReference>
<feature type="compositionally biased region" description="Polar residues" evidence="4">
    <location>
        <begin position="590"/>
        <end position="613"/>
    </location>
</feature>
<dbReference type="Pfam" id="PF13516">
    <property type="entry name" value="LRR_6"/>
    <property type="match status" value="2"/>
</dbReference>
<dbReference type="InParanoid" id="A0A7E5X4E8"/>
<dbReference type="Gene3D" id="3.80.10.10">
    <property type="entry name" value="Ribonuclease Inhibitor"/>
    <property type="match status" value="3"/>
</dbReference>
<feature type="compositionally biased region" description="Pro residues" evidence="4">
    <location>
        <begin position="521"/>
        <end position="537"/>
    </location>
</feature>
<feature type="compositionally biased region" description="Low complexity" evidence="4">
    <location>
        <begin position="555"/>
        <end position="567"/>
    </location>
</feature>
<feature type="region of interest" description="Disordered" evidence="4">
    <location>
        <begin position="1638"/>
        <end position="1661"/>
    </location>
</feature>
<feature type="compositionally biased region" description="Low complexity" evidence="4">
    <location>
        <begin position="1274"/>
        <end position="1288"/>
    </location>
</feature>
<accession>A0A7E5X4E8</accession>
<feature type="compositionally biased region" description="Pro residues" evidence="4">
    <location>
        <begin position="615"/>
        <end position="624"/>
    </location>
</feature>
<feature type="region of interest" description="Disordered" evidence="4">
    <location>
        <begin position="1861"/>
        <end position="1893"/>
    </location>
</feature>
<feature type="compositionally biased region" description="Polar residues" evidence="4">
    <location>
        <begin position="1551"/>
        <end position="1569"/>
    </location>
</feature>
<comment type="similarity">
    <text evidence="3">Belongs to the PPP1R37 family.</text>
</comment>
<feature type="compositionally biased region" description="Polar residues" evidence="4">
    <location>
        <begin position="1394"/>
        <end position="1406"/>
    </location>
</feature>
<protein>
    <submittedName>
        <fullName evidence="6">Leucine-rich repeat-containing protein DDB_G0290503 isoform X1</fullName>
    </submittedName>
</protein>